<dbReference type="Proteomes" id="UP001172673">
    <property type="component" value="Unassembled WGS sequence"/>
</dbReference>
<sequence length="406" mass="44689">MEDEKLSGELTRWAASHGAKIKGIAAHKFPGKGLGVIAERRLEAGETILEIPTSLIRTEFSLPKRIKKAITTGDLHDGSVNGLLALELAQDNSKAYALWRSTLPSLTDTKESMPLFWPTSLQDLLPPPALALLRKQQSKLHRDWTAVSGLYPNLTLEAYTHAWLLISTRTFYYTPPGQAAEDTPIADECLAIVPFGDYFNHSSSSSTSSPSSTTLKVNYSPTGYEFTTDAEVPAGAELFISYGSHTNDFLLVEYGFILPAAENAHDAVALDAVVLPLLSAEQKKALERENYLGNYVLNNHQEGEDEGGSESEVVCYRTTVALRLLCMPTRKWRRGLASGFDDQDGFPGEVTVLLGNALSSYIEMAETSLTMISQLDNGSASQRDMMTRRWDQILAQLMTVSHRIKL</sequence>
<keyword evidence="3" id="KW-1185">Reference proteome</keyword>
<evidence type="ECO:0000313" key="3">
    <source>
        <dbReference type="Proteomes" id="UP001172673"/>
    </source>
</evidence>
<proteinExistence type="predicted"/>
<protein>
    <recommendedName>
        <fullName evidence="1">SET domain-containing protein</fullName>
    </recommendedName>
</protein>
<dbReference type="Gene3D" id="3.90.1410.10">
    <property type="entry name" value="set domain protein methyltransferase, domain 1"/>
    <property type="match status" value="1"/>
</dbReference>
<dbReference type="InterPro" id="IPR050600">
    <property type="entry name" value="SETD3_SETD6_MTase"/>
</dbReference>
<dbReference type="PANTHER" id="PTHR13271">
    <property type="entry name" value="UNCHARACTERIZED PUTATIVE METHYLTRANSFERASE"/>
    <property type="match status" value="1"/>
</dbReference>
<gene>
    <name evidence="2" type="ORF">H2200_002119</name>
</gene>
<evidence type="ECO:0000313" key="2">
    <source>
        <dbReference type="EMBL" id="KAJ9613983.1"/>
    </source>
</evidence>
<dbReference type="Pfam" id="PF00856">
    <property type="entry name" value="SET"/>
    <property type="match status" value="1"/>
</dbReference>
<dbReference type="PROSITE" id="PS50280">
    <property type="entry name" value="SET"/>
    <property type="match status" value="1"/>
</dbReference>
<dbReference type="GO" id="GO:0016279">
    <property type="term" value="F:protein-lysine N-methyltransferase activity"/>
    <property type="evidence" value="ECO:0007669"/>
    <property type="project" value="UniProtKB-ARBA"/>
</dbReference>
<feature type="domain" description="SET" evidence="1">
    <location>
        <begin position="22"/>
        <end position="243"/>
    </location>
</feature>
<accession>A0AA38XIZ9</accession>
<reference evidence="2" key="1">
    <citation type="submission" date="2022-10" db="EMBL/GenBank/DDBJ databases">
        <title>Culturing micro-colonial fungi from biological soil crusts in the Mojave desert and describing Neophaeococcomyces mojavensis, and introducing the new genera and species Taxawa tesnikishii.</title>
        <authorList>
            <person name="Kurbessoian T."/>
            <person name="Stajich J.E."/>
        </authorList>
    </citation>
    <scope>NUCLEOTIDE SEQUENCE</scope>
    <source>
        <strain evidence="2">TK_41</strain>
    </source>
</reference>
<comment type="caution">
    <text evidence="2">The sequence shown here is derived from an EMBL/GenBank/DDBJ whole genome shotgun (WGS) entry which is preliminary data.</text>
</comment>
<evidence type="ECO:0000259" key="1">
    <source>
        <dbReference type="PROSITE" id="PS50280"/>
    </source>
</evidence>
<dbReference type="AlphaFoldDB" id="A0AA38XIZ9"/>
<dbReference type="SUPFAM" id="SSF82199">
    <property type="entry name" value="SET domain"/>
    <property type="match status" value="1"/>
</dbReference>
<organism evidence="2 3">
    <name type="scientific">Cladophialophora chaetospira</name>
    <dbReference type="NCBI Taxonomy" id="386627"/>
    <lineage>
        <taxon>Eukaryota</taxon>
        <taxon>Fungi</taxon>
        <taxon>Dikarya</taxon>
        <taxon>Ascomycota</taxon>
        <taxon>Pezizomycotina</taxon>
        <taxon>Eurotiomycetes</taxon>
        <taxon>Chaetothyriomycetidae</taxon>
        <taxon>Chaetothyriales</taxon>
        <taxon>Herpotrichiellaceae</taxon>
        <taxon>Cladophialophora</taxon>
    </lineage>
</organism>
<dbReference type="InterPro" id="IPR046341">
    <property type="entry name" value="SET_dom_sf"/>
</dbReference>
<dbReference type="InterPro" id="IPR001214">
    <property type="entry name" value="SET_dom"/>
</dbReference>
<name>A0AA38XIZ9_9EURO</name>
<dbReference type="EMBL" id="JAPDRK010000003">
    <property type="protein sequence ID" value="KAJ9613983.1"/>
    <property type="molecule type" value="Genomic_DNA"/>
</dbReference>
<dbReference type="PANTHER" id="PTHR13271:SF137">
    <property type="entry name" value="SET DOMAIN-CONTAINING PROTEIN"/>
    <property type="match status" value="1"/>
</dbReference>